<dbReference type="Proteomes" id="UP000255508">
    <property type="component" value="Unassembled WGS sequence"/>
</dbReference>
<dbReference type="GO" id="GO:0004016">
    <property type="term" value="F:adenylate cyclase activity"/>
    <property type="evidence" value="ECO:0007669"/>
    <property type="project" value="InterPro"/>
</dbReference>
<dbReference type="EMBL" id="QFXD01000319">
    <property type="protein sequence ID" value="RDH83442.1"/>
    <property type="molecule type" value="Genomic_DNA"/>
</dbReference>
<gene>
    <name evidence="2" type="ORF">DIZ79_17725</name>
</gene>
<evidence type="ECO:0000313" key="2">
    <source>
        <dbReference type="EMBL" id="RDH83442.1"/>
    </source>
</evidence>
<dbReference type="PANTHER" id="PTHR38760">
    <property type="entry name" value="ADENYLATE CYCLASE"/>
    <property type="match status" value="1"/>
</dbReference>
<accession>A0A370DEV7</accession>
<evidence type="ECO:0000313" key="3">
    <source>
        <dbReference type="Proteomes" id="UP000255508"/>
    </source>
</evidence>
<comment type="caution">
    <text evidence="2">The sequence shown here is derived from an EMBL/GenBank/DDBJ whole genome shotgun (WGS) entry which is preliminary data.</text>
</comment>
<feature type="domain" description="Adenylate cyclase class-I N-terminal" evidence="1">
    <location>
        <begin position="18"/>
        <end position="212"/>
    </location>
</feature>
<dbReference type="PIRSF" id="PIRSF001444">
    <property type="entry name" value="Adenylate_cycl"/>
    <property type="match status" value="1"/>
</dbReference>
<proteinExistence type="predicted"/>
<organism evidence="2 3">
    <name type="scientific">endosymbiont of Lamellibrachia luymesi</name>
    <dbReference type="NCBI Taxonomy" id="2200907"/>
    <lineage>
        <taxon>Bacteria</taxon>
        <taxon>Pseudomonadati</taxon>
        <taxon>Pseudomonadota</taxon>
        <taxon>Gammaproteobacteria</taxon>
        <taxon>sulfur-oxidizing symbionts</taxon>
    </lineage>
</organism>
<protein>
    <recommendedName>
        <fullName evidence="1">Adenylate cyclase class-I N-terminal domain-containing protein</fullName>
    </recommendedName>
</protein>
<dbReference type="AlphaFoldDB" id="A0A370DEV7"/>
<dbReference type="InterPro" id="IPR024685">
    <property type="entry name" value="Adenylate_cyclase_1_N"/>
</dbReference>
<dbReference type="GO" id="GO:0006171">
    <property type="term" value="P:cAMP biosynthetic process"/>
    <property type="evidence" value="ECO:0007669"/>
    <property type="project" value="InterPro"/>
</dbReference>
<dbReference type="InterPro" id="IPR000274">
    <property type="entry name" value="Adenylate_cyclase_1"/>
</dbReference>
<dbReference type="PANTHER" id="PTHR38760:SF1">
    <property type="entry name" value="ADENYLATE CYCLASE"/>
    <property type="match status" value="1"/>
</dbReference>
<sequence>MPEPQQISFEEGISRKDLKTIRRRFMNLHRERLRRILGELRPSQHEFITLLPLLFHINHPMLPGFVNSESPAGIPDYGPSQKALTIARKLSRSFSYKKRAHRTFLLEGLYLMGSTGTIGQSAGSDFDVWLCHTPSLSGDQRRTLQEKAELIEKAADEPDLELHIFLIDPEDFRAGKKAALSRESSGTTQHSLLLEEFYRSAVLLAGRYPLWWLVPPDRELDYRNYADNLISHRFVNNAELLDFGGLDHTPAAEFFGAALWQLYKGIDSPYKSILKIFLMEAYSRDFPHPQWLAQQAKAAIYAGEDDLNKLDAYFLLYRRVEEYLIQLKDEDRLELARRCFYFKVGETLSRDSNLQHWRAAELFKLTREWGWSQAQLQILDTRADWKIDQVIRERNVLVGVLSRSYRLLTDFARTQGEHSRIDPMELNLLGRKLYAALDHHPGKVDSINPGISKDLSEPHLSLHHRRSRDGSLAWMLYRGAVDEEEVLDFKPIKITLNLIEILLWSHINQVWDKDAIISLYPEEDHVSRDELLALHKSLRNLFPSGKPATASMKTLSRPAYARPLTLFINLGTDPLQHLAKEGKQLTSDRHDPLSFGAARNNLVLNLEELVETSWGELLVTRREGTEGLLDALCQNLNLQGQAETTSSRISSYSFSSIRGSQIASRVTELFQHIIGHFQQSENHEGRFTFRLGHEFYMVQQNDKDFAWRSLESFESLLEELEQPQQTFRPLTFDPRILTNTPYPTLFQHSRRDFIQIFYQVGREQTHIYLLDEQGALFQQTLPADSPRFLMRQQRRFLNSLQQLRSLMPGGEINLFEEPRFYELKQASNSDWRVEPRRVPLTRPDDYMELSLVTDSLDATARPHSLICGDHEFSRLEYGEEIYTATAIHLQGLREGNQRYPIYLTSLRLAGIQTIEPPRTVELLQLKKRVEQRLNRVLDLVP</sequence>
<evidence type="ECO:0000259" key="1">
    <source>
        <dbReference type="Pfam" id="PF12633"/>
    </source>
</evidence>
<dbReference type="Pfam" id="PF01295">
    <property type="entry name" value="Adenylate_cycl"/>
    <property type="match status" value="1"/>
</dbReference>
<name>A0A370DEV7_9GAMM</name>
<reference evidence="2 3" key="1">
    <citation type="journal article" date="2018" name="ISME J.">
        <title>Endosymbiont genomes yield clues of tubeworm success.</title>
        <authorList>
            <person name="Li Y."/>
            <person name="Liles M.R."/>
            <person name="Halanych K.M."/>
        </authorList>
    </citation>
    <scope>NUCLEOTIDE SEQUENCE [LARGE SCALE GENOMIC DNA]</scope>
    <source>
        <strain evidence="2">A1422</strain>
    </source>
</reference>
<dbReference type="Pfam" id="PF12633">
    <property type="entry name" value="Adenyl_cycl_N"/>
    <property type="match status" value="1"/>
</dbReference>